<proteinExistence type="predicted"/>
<dbReference type="Proteomes" id="UP000077412">
    <property type="component" value="Chromosome"/>
</dbReference>
<keyword evidence="1" id="KW-1133">Transmembrane helix</keyword>
<sequence>MVEIKNPYSRNRLSLKEKFDRKITDFIVPYIKKIPLDENWKVKSKFVPRVLESAIINVKGWEREKNSTSEIPRDIHLDLLSVYVAEYIPIENVNKLNKGLKKLIKSYPAGLQYGTAEQVDEFCNEVKQSIHGGRWSNFGYLDLTKEDSVSDFVKYIQIQGTHLSSSSIILQFVITPSDEFTNEYNKLIKSDIKVGHSFNFKLKSFLKFWGGKRLSYDIVKNQMLEDLIVELKWRTLKEISKFFPLYFTKNKLIPPGIEVYKLNQTSCVFKNVENEKRSSFWNAIGMDSYSPFSDISKDGYWQLFTEGREPYLIDSSLKVTCNSIIKREPMYHSLDFQIVDMLQEFAELLLPIIVMREYAVDTSKKIAIQQNKTFSSIKKERPKYQKLINIRYELERNLQILKRFKNEIGDDYFNRIKSQIKKLAEFEPSNPSYSYNRTSASEMIVDNTKYIVDKTFEHSQNFAKIIDDSVKLLEIKTNDSLRRRSFWLSIITFVLSLAATIFAGFSLFYQLSDKNQNKIMSLFSPIIDLWQYFF</sequence>
<gene>
    <name evidence="2" type="ORF">ABE41_015165</name>
</gene>
<dbReference type="OrthoDB" id="2955885at2"/>
<dbReference type="AlphaFoldDB" id="A0A1B1Z7A6"/>
<keyword evidence="1" id="KW-0812">Transmembrane</keyword>
<dbReference type="KEGG" id="far:ABE41_015165"/>
<dbReference type="EMBL" id="CP016761">
    <property type="protein sequence ID" value="ANX13347.1"/>
    <property type="molecule type" value="Genomic_DNA"/>
</dbReference>
<evidence type="ECO:0000313" key="2">
    <source>
        <dbReference type="EMBL" id="ANX13347.1"/>
    </source>
</evidence>
<protein>
    <submittedName>
        <fullName evidence="2">Uncharacterized protein</fullName>
    </submittedName>
</protein>
<keyword evidence="1" id="KW-0472">Membrane</keyword>
<keyword evidence="3" id="KW-1185">Reference proteome</keyword>
<evidence type="ECO:0000313" key="3">
    <source>
        <dbReference type="Proteomes" id="UP000077412"/>
    </source>
</evidence>
<organism evidence="2 3">
    <name type="scientific">Fictibacillus arsenicus</name>
    <dbReference type="NCBI Taxonomy" id="255247"/>
    <lineage>
        <taxon>Bacteria</taxon>
        <taxon>Bacillati</taxon>
        <taxon>Bacillota</taxon>
        <taxon>Bacilli</taxon>
        <taxon>Bacillales</taxon>
        <taxon>Fictibacillaceae</taxon>
        <taxon>Fictibacillus</taxon>
    </lineage>
</organism>
<accession>A0A1B1Z7A6</accession>
<dbReference type="RefSeq" id="WP_066292032.1">
    <property type="nucleotide sequence ID" value="NZ_CP016761.1"/>
</dbReference>
<name>A0A1B1Z7A6_9BACL</name>
<feature type="transmembrane region" description="Helical" evidence="1">
    <location>
        <begin position="486"/>
        <end position="509"/>
    </location>
</feature>
<dbReference type="STRING" id="255247.ABE41_015165"/>
<reference evidence="2 3" key="1">
    <citation type="submission" date="2016-08" db="EMBL/GenBank/DDBJ databases">
        <title>Complete genome sequence of Fictibacillus arsenicus G25-54, a strain with toxicity to nematodes and a potential arsenic-resistance activity.</title>
        <authorList>
            <person name="Zheng Z."/>
        </authorList>
    </citation>
    <scope>NUCLEOTIDE SEQUENCE [LARGE SCALE GENOMIC DNA]</scope>
    <source>
        <strain evidence="2 3">G25-54</strain>
    </source>
</reference>
<evidence type="ECO:0000256" key="1">
    <source>
        <dbReference type="SAM" id="Phobius"/>
    </source>
</evidence>